<dbReference type="PANTHER" id="PTHR46730">
    <property type="entry name" value="POLYCYSTIN-1"/>
    <property type="match status" value="1"/>
</dbReference>
<evidence type="ECO:0000256" key="6">
    <source>
        <dbReference type="SAM" id="MobiDB-lite"/>
    </source>
</evidence>
<feature type="chain" id="PRO_5043270877" evidence="8">
    <location>
        <begin position="29"/>
        <end position="1240"/>
    </location>
</feature>
<name>A0A9P1CW59_9DINO</name>
<keyword evidence="3" id="KW-0677">Repeat</keyword>
<evidence type="ECO:0000256" key="3">
    <source>
        <dbReference type="ARBA" id="ARBA00022737"/>
    </source>
</evidence>
<dbReference type="AlphaFoldDB" id="A0A9P1CW59"/>
<dbReference type="GO" id="GO:0006816">
    <property type="term" value="P:calcium ion transport"/>
    <property type="evidence" value="ECO:0007669"/>
    <property type="project" value="TreeGrafter"/>
</dbReference>
<evidence type="ECO:0000256" key="1">
    <source>
        <dbReference type="ARBA" id="ARBA00004370"/>
    </source>
</evidence>
<comment type="subcellular location">
    <subcellularLocation>
        <location evidence="1">Membrane</location>
    </subcellularLocation>
</comment>
<dbReference type="EMBL" id="CAMXCT020002495">
    <property type="protein sequence ID" value="CAL1151905.1"/>
    <property type="molecule type" value="Genomic_DNA"/>
</dbReference>
<reference evidence="10" key="1">
    <citation type="submission" date="2022-10" db="EMBL/GenBank/DDBJ databases">
        <authorList>
            <person name="Chen Y."/>
            <person name="Dougan E. K."/>
            <person name="Chan C."/>
            <person name="Rhodes N."/>
            <person name="Thang M."/>
        </authorList>
    </citation>
    <scope>NUCLEOTIDE SEQUENCE</scope>
</reference>
<reference evidence="11" key="2">
    <citation type="submission" date="2024-04" db="EMBL/GenBank/DDBJ databases">
        <authorList>
            <person name="Chen Y."/>
            <person name="Shah S."/>
            <person name="Dougan E. K."/>
            <person name="Thang M."/>
            <person name="Chan C."/>
        </authorList>
    </citation>
    <scope>NUCLEOTIDE SEQUENCE [LARGE SCALE GENOMIC DNA]</scope>
</reference>
<evidence type="ECO:0000313" key="11">
    <source>
        <dbReference type="EMBL" id="CAL1151905.1"/>
    </source>
</evidence>
<feature type="region of interest" description="Disordered" evidence="6">
    <location>
        <begin position="1105"/>
        <end position="1240"/>
    </location>
</feature>
<keyword evidence="2 7" id="KW-0812">Transmembrane</keyword>
<feature type="compositionally biased region" description="Low complexity" evidence="6">
    <location>
        <begin position="1126"/>
        <end position="1139"/>
    </location>
</feature>
<evidence type="ECO:0000313" key="10">
    <source>
        <dbReference type="EMBL" id="CAI3998530.1"/>
    </source>
</evidence>
<dbReference type="InterPro" id="IPR002859">
    <property type="entry name" value="PKD/REJ-like"/>
</dbReference>
<proteinExistence type="predicted"/>
<comment type="caution">
    <text evidence="10">The sequence shown here is derived from an EMBL/GenBank/DDBJ whole genome shotgun (WGS) entry which is preliminary data.</text>
</comment>
<feature type="domain" description="PKD/REJ-like" evidence="9">
    <location>
        <begin position="296"/>
        <end position="743"/>
    </location>
</feature>
<dbReference type="GO" id="GO:0005261">
    <property type="term" value="F:monoatomic cation channel activity"/>
    <property type="evidence" value="ECO:0007669"/>
    <property type="project" value="TreeGrafter"/>
</dbReference>
<keyword evidence="13" id="KW-1185">Reference proteome</keyword>
<sequence>MATAALMQSLKLFAWVIAWLASSVPAVALSLDSAELVHDYTILLLRFNSKAREFAENGTDVPQCDSILATATVQKIGTLPSCQWFMEGQVLQVRLGEGPSIAPGQAVSTLASALAAKDADPLTAAGSLTASVTTKLSALAPEASLQIWPPQAKPCSSVILSGAQSTGAAGRAFVVAWSFGSADVATGTLQAYLTAASASNSLKLEIPGSALSAAVSSSSASLVQFEIILQITNWLGLSHNTSDILTVDRSGIAVPLVYPASITNRRIQSNQAVTFSITTRYADESACGTAVSLPSNPISESWSYLNSSSWLPLESVVSSDSAREPWKVDLPAYSFAPGSSHQLKATASYGSGTVREHVFGLEVSAAQPPIIRISGPYVVSETCSFTLDASASSDPVAPGTNDLVFYWSCASGTGTFNCRTLSNFGPGTWILQNGTGSSGPLLIVDGNQLLEGNYTFTLQVIRQSDQAVSSSTWTVDVTKTASISISISPSWYEGQPVSTQANNDYSPSSTAFLRTGQGCGDKEALWSWALVEADSPFNILTYLDSPSNASETSYSATDLLYDYLLPSQRYALALMEQTDQTPSSLEQADMLGLSFSRTVPFLADAPPAGGGLTCVPMQGVAATTEFFITSSGWYDEDMSNLSFAFYRFPLPSGVALASDGSGGVSVTGTFSPPEVEWKDTSSANHWMNLGGVCLGYSQLPLQLRLPAGQHMLAVVVQDSQGAVSSTFMAGPLVTVSPSVSEVELGLSVSLVSNNAEIILSMLDATLTEQVDTSKEVQAFATAASIADLSETGLCRLSRVANNLLADATPATAESISGAVSTVLADIVQIPSVGVNRLLSVVFSVATSYSAAELDEVILRTQQLNSLAMELGNAILATVSVHGSQNLSYVDATGRGLQVYVAKKRVRDLPYDGISVGGLRMPDYAFQTAPLLSYLLEVGPACSTVEVQLTTWLKSNPYSWANNVSNESTHVATLVTTDATVVVLEIRHCLSQEILNLTNRQLTLSLPLPDMPTEPPPSGYLYEATCAVFDPDKLQWTRQGLRSKQLQETVECTVASGNGVAIPFTVFYMPMPVPEEDEPVNVGIMVVAIIVFFLCLGAVAWSNGQKGADKVAPEDDSIAPPEKAEESASAVQEVPEASPVVPDPVAPAELAEASVPVEPQASVPRSGPGNEAIEAHFQDWEKEVSPKSTTTPAAGPGPPEVASSPAPGQSVEVRVDTNDSAPSNLPRHPEDLPGQPDVPER</sequence>
<evidence type="ECO:0000256" key="5">
    <source>
        <dbReference type="ARBA" id="ARBA00023136"/>
    </source>
</evidence>
<feature type="compositionally biased region" description="Low complexity" evidence="6">
    <location>
        <begin position="1185"/>
        <end position="1207"/>
    </location>
</feature>
<dbReference type="EMBL" id="CAMXCT010002495">
    <property type="protein sequence ID" value="CAI3998530.1"/>
    <property type="molecule type" value="Genomic_DNA"/>
</dbReference>
<dbReference type="Gene3D" id="2.60.40.10">
    <property type="entry name" value="Immunoglobulins"/>
    <property type="match status" value="1"/>
</dbReference>
<protein>
    <submittedName>
        <fullName evidence="12">Galactosylceramidase (Galactosylceramidase)</fullName>
    </submittedName>
</protein>
<dbReference type="Proteomes" id="UP001152797">
    <property type="component" value="Unassembled WGS sequence"/>
</dbReference>
<evidence type="ECO:0000256" key="8">
    <source>
        <dbReference type="SAM" id="SignalP"/>
    </source>
</evidence>
<evidence type="ECO:0000313" key="13">
    <source>
        <dbReference type="Proteomes" id="UP001152797"/>
    </source>
</evidence>
<evidence type="ECO:0000256" key="7">
    <source>
        <dbReference type="SAM" id="Phobius"/>
    </source>
</evidence>
<keyword evidence="5 7" id="KW-0472">Membrane</keyword>
<evidence type="ECO:0000256" key="2">
    <source>
        <dbReference type="ARBA" id="ARBA00022692"/>
    </source>
</evidence>
<dbReference type="Pfam" id="PF02010">
    <property type="entry name" value="REJ"/>
    <property type="match status" value="1"/>
</dbReference>
<evidence type="ECO:0000259" key="9">
    <source>
        <dbReference type="Pfam" id="PF02010"/>
    </source>
</evidence>
<evidence type="ECO:0000313" key="12">
    <source>
        <dbReference type="EMBL" id="CAL4785842.1"/>
    </source>
</evidence>
<keyword evidence="4 7" id="KW-1133">Transmembrane helix</keyword>
<dbReference type="EMBL" id="CAMXCT030002495">
    <property type="protein sequence ID" value="CAL4785842.1"/>
    <property type="molecule type" value="Genomic_DNA"/>
</dbReference>
<dbReference type="PANTHER" id="PTHR46730:SF1">
    <property type="entry name" value="PLAT DOMAIN-CONTAINING PROTEIN"/>
    <property type="match status" value="1"/>
</dbReference>
<feature type="compositionally biased region" description="Basic and acidic residues" evidence="6">
    <location>
        <begin position="1172"/>
        <end position="1184"/>
    </location>
</feature>
<feature type="signal peptide" evidence="8">
    <location>
        <begin position="1"/>
        <end position="28"/>
    </location>
</feature>
<gene>
    <name evidence="10" type="ORF">C1SCF055_LOCUS24820</name>
</gene>
<evidence type="ECO:0000256" key="4">
    <source>
        <dbReference type="ARBA" id="ARBA00022989"/>
    </source>
</evidence>
<accession>A0A9P1CW59</accession>
<feature type="transmembrane region" description="Helical" evidence="7">
    <location>
        <begin position="1079"/>
        <end position="1100"/>
    </location>
</feature>
<organism evidence="10">
    <name type="scientific">Cladocopium goreaui</name>
    <dbReference type="NCBI Taxonomy" id="2562237"/>
    <lineage>
        <taxon>Eukaryota</taxon>
        <taxon>Sar</taxon>
        <taxon>Alveolata</taxon>
        <taxon>Dinophyceae</taxon>
        <taxon>Suessiales</taxon>
        <taxon>Symbiodiniaceae</taxon>
        <taxon>Cladocopium</taxon>
    </lineage>
</organism>
<keyword evidence="8" id="KW-0732">Signal</keyword>
<dbReference type="GO" id="GO:0005886">
    <property type="term" value="C:plasma membrane"/>
    <property type="evidence" value="ECO:0007669"/>
    <property type="project" value="TreeGrafter"/>
</dbReference>
<dbReference type="InterPro" id="IPR013783">
    <property type="entry name" value="Ig-like_fold"/>
</dbReference>
<dbReference type="OrthoDB" id="434150at2759"/>